<keyword evidence="1" id="KW-0472">Membrane</keyword>
<proteinExistence type="predicted"/>
<dbReference type="RefSeq" id="WP_144936635.1">
    <property type="nucleotide sequence ID" value="NZ_JBHTIU010000109.1"/>
</dbReference>
<comment type="caution">
    <text evidence="2">The sequence shown here is derived from an EMBL/GenBank/DDBJ whole genome shotgun (WGS) entry which is preliminary data.</text>
</comment>
<evidence type="ECO:0000313" key="2">
    <source>
        <dbReference type="EMBL" id="MFD0872518.1"/>
    </source>
</evidence>
<feature type="transmembrane region" description="Helical" evidence="1">
    <location>
        <begin position="49"/>
        <end position="74"/>
    </location>
</feature>
<dbReference type="Proteomes" id="UP001597120">
    <property type="component" value="Unassembled WGS sequence"/>
</dbReference>
<name>A0ABW3DHR7_9BACL</name>
<feature type="transmembrane region" description="Helical" evidence="1">
    <location>
        <begin position="118"/>
        <end position="138"/>
    </location>
</feature>
<dbReference type="SMART" id="SM01251">
    <property type="entry name" value="KbaA"/>
    <property type="match status" value="1"/>
</dbReference>
<gene>
    <name evidence="2" type="ORF">ACFQ03_25675</name>
</gene>
<feature type="transmembrane region" description="Helical" evidence="1">
    <location>
        <begin position="147"/>
        <end position="167"/>
    </location>
</feature>
<feature type="transmembrane region" description="Helical" evidence="1">
    <location>
        <begin position="86"/>
        <end position="106"/>
    </location>
</feature>
<keyword evidence="1" id="KW-0812">Transmembrane</keyword>
<accession>A0ABW3DHR7</accession>
<dbReference type="InterPro" id="IPR024164">
    <property type="entry name" value="KinB-signalling_activ"/>
</dbReference>
<protein>
    <submittedName>
        <fullName evidence="2">KinB-signaling pathway activation protein</fullName>
    </submittedName>
</protein>
<evidence type="ECO:0000313" key="3">
    <source>
        <dbReference type="Proteomes" id="UP001597120"/>
    </source>
</evidence>
<dbReference type="PIRSF" id="PIRSF029886">
    <property type="entry name" value="KBAA"/>
    <property type="match status" value="1"/>
</dbReference>
<organism evidence="2 3">
    <name type="scientific">Paenibacillus residui</name>
    <dbReference type="NCBI Taxonomy" id="629724"/>
    <lineage>
        <taxon>Bacteria</taxon>
        <taxon>Bacillati</taxon>
        <taxon>Bacillota</taxon>
        <taxon>Bacilli</taxon>
        <taxon>Bacillales</taxon>
        <taxon>Paenibacillaceae</taxon>
        <taxon>Paenibacillus</taxon>
    </lineage>
</organism>
<dbReference type="Pfam" id="PF14089">
    <property type="entry name" value="KbaA"/>
    <property type="match status" value="1"/>
</dbReference>
<reference evidence="3" key="1">
    <citation type="journal article" date="2019" name="Int. J. Syst. Evol. Microbiol.">
        <title>The Global Catalogue of Microorganisms (GCM) 10K type strain sequencing project: providing services to taxonomists for standard genome sequencing and annotation.</title>
        <authorList>
            <consortium name="The Broad Institute Genomics Platform"/>
            <consortium name="The Broad Institute Genome Sequencing Center for Infectious Disease"/>
            <person name="Wu L."/>
            <person name="Ma J."/>
        </authorList>
    </citation>
    <scope>NUCLEOTIDE SEQUENCE [LARGE SCALE GENOMIC DNA]</scope>
    <source>
        <strain evidence="3">CCUG 57263</strain>
    </source>
</reference>
<keyword evidence="3" id="KW-1185">Reference proteome</keyword>
<keyword evidence="1" id="KW-1133">Transmembrane helix</keyword>
<dbReference type="EMBL" id="JBHTIU010000109">
    <property type="protein sequence ID" value="MFD0872518.1"/>
    <property type="molecule type" value="Genomic_DNA"/>
</dbReference>
<evidence type="ECO:0000256" key="1">
    <source>
        <dbReference type="SAM" id="Phobius"/>
    </source>
</evidence>
<sequence length="208" mass="23602">MTLRKWFHLFWTTLLLGTAASLVVGLALVGMTEDFHFLEVSQAGFNWETIIFIVLAGATISVVSQMGFFAYLITRYIAMGFLRSKFLWDVLQILLVAIVYFDMIYLTYTSFAAEGESVFPYFILPTVLIVLSSLVSWWKMKETNKSAFIPTLFFMFSVTILEALPALKLNNTPSHIFMLTPLLISNTWQIMQLHKLVGDKKEASAKAS</sequence>